<comment type="caution">
    <text evidence="2">The sequence shown here is derived from an EMBL/GenBank/DDBJ whole genome shotgun (WGS) entry which is preliminary data.</text>
</comment>
<feature type="transmembrane region" description="Helical" evidence="1">
    <location>
        <begin position="58"/>
        <end position="79"/>
    </location>
</feature>
<dbReference type="InterPro" id="IPR009935">
    <property type="entry name" value="DUF1467"/>
</dbReference>
<protein>
    <submittedName>
        <fullName evidence="2">DUF1467 family protein</fullName>
    </submittedName>
</protein>
<accession>A0ABT2KA43</accession>
<keyword evidence="3" id="KW-1185">Reference proteome</keyword>
<dbReference type="Pfam" id="PF07330">
    <property type="entry name" value="DUF1467"/>
    <property type="match status" value="1"/>
</dbReference>
<name>A0ABT2KA43_9RHOB</name>
<keyword evidence="1" id="KW-1133">Transmembrane helix</keyword>
<sequence length="89" mass="9463">MNLTGGIVLYAILWFLTLFVVVPIGQRSQQDAGEIVPGTPAGAPEGTPWKRKLTQTTLISAALWAVIAGVILGGFVSRADIAGFDRLLR</sequence>
<keyword evidence="1" id="KW-0472">Membrane</keyword>
<evidence type="ECO:0000256" key="1">
    <source>
        <dbReference type="SAM" id="Phobius"/>
    </source>
</evidence>
<gene>
    <name evidence="2" type="ORF">MU516_11040</name>
</gene>
<dbReference type="Proteomes" id="UP001320702">
    <property type="component" value="Unassembled WGS sequence"/>
</dbReference>
<dbReference type="EMBL" id="JANAVZ010000005">
    <property type="protein sequence ID" value="MCT4333398.1"/>
    <property type="molecule type" value="Genomic_DNA"/>
</dbReference>
<evidence type="ECO:0000313" key="3">
    <source>
        <dbReference type="Proteomes" id="UP001320702"/>
    </source>
</evidence>
<proteinExistence type="predicted"/>
<keyword evidence="1" id="KW-0812">Transmembrane</keyword>
<organism evidence="2 3">
    <name type="scientific">Paracoccus maritimus</name>
    <dbReference type="NCBI Taxonomy" id="2933292"/>
    <lineage>
        <taxon>Bacteria</taxon>
        <taxon>Pseudomonadati</taxon>
        <taxon>Pseudomonadota</taxon>
        <taxon>Alphaproteobacteria</taxon>
        <taxon>Rhodobacterales</taxon>
        <taxon>Paracoccaceae</taxon>
        <taxon>Paracoccus</taxon>
    </lineage>
</organism>
<reference evidence="2 3" key="1">
    <citation type="submission" date="2022-04" db="EMBL/GenBank/DDBJ databases">
        <title>Paracoccus sp. YLB-12 draft genome sequence.</title>
        <authorList>
            <person name="Yu L."/>
        </authorList>
    </citation>
    <scope>NUCLEOTIDE SEQUENCE [LARGE SCALE GENOMIC DNA]</scope>
    <source>
        <strain evidence="2 3">YLB-12</strain>
    </source>
</reference>
<evidence type="ECO:0000313" key="2">
    <source>
        <dbReference type="EMBL" id="MCT4333398.1"/>
    </source>
</evidence>
<feature type="transmembrane region" description="Helical" evidence="1">
    <location>
        <begin position="6"/>
        <end position="25"/>
    </location>
</feature>
<dbReference type="RefSeq" id="WP_260277270.1">
    <property type="nucleotide sequence ID" value="NZ_JANAVZ010000005.1"/>
</dbReference>